<feature type="signal peptide" evidence="1">
    <location>
        <begin position="1"/>
        <end position="23"/>
    </location>
</feature>
<accession>A0AA49JA17</accession>
<evidence type="ECO:0000256" key="1">
    <source>
        <dbReference type="SAM" id="SignalP"/>
    </source>
</evidence>
<name>A0AA49JA17_9BACT</name>
<feature type="chain" id="PRO_5041271715" evidence="1">
    <location>
        <begin position="24"/>
        <end position="291"/>
    </location>
</feature>
<dbReference type="EMBL" id="CP129968">
    <property type="protein sequence ID" value="WKK79575.1"/>
    <property type="molecule type" value="Genomic_DNA"/>
</dbReference>
<dbReference type="RefSeq" id="WP_302123599.1">
    <property type="nucleotide sequence ID" value="NZ_CP129968.2"/>
</dbReference>
<dbReference type="KEGG" id="marp:QYS47_19680"/>
<reference evidence="3" key="1">
    <citation type="submission" date="2023-08" db="EMBL/GenBank/DDBJ databases">
        <title>Comparative genomics and taxonomic characterization of three novel marine species of genus Marivirga.</title>
        <authorList>
            <person name="Muhammad N."/>
            <person name="Kim S.-G."/>
        </authorList>
    </citation>
    <scope>NUCLEOTIDE SEQUENCE</scope>
    <source>
        <strain evidence="3">BKB1-2</strain>
    </source>
</reference>
<proteinExistence type="predicted"/>
<dbReference type="InterPro" id="IPR045916">
    <property type="entry name" value="DUF5777"/>
</dbReference>
<dbReference type="Pfam" id="PF19089">
    <property type="entry name" value="DUF5777"/>
    <property type="match status" value="1"/>
</dbReference>
<feature type="domain" description="DUF5777" evidence="2">
    <location>
        <begin position="40"/>
        <end position="285"/>
    </location>
</feature>
<sequence>MKNKKYYCLALILVFSMVQTSYAQLERKLVNKNPDVELTFEAPRNINLLTVEPLGANNLHWAIMHTFGTIDNGGQNLWGIDNGANIRLSFEYGISDRWSVGFGRSSLDKVYDFYTRYHIIKQKLDDSTPLSISAMLNYAVNTSNYKFLGTENPTFRQRSSYFGQIMLARKFNKKLSLQISPMVAYFEDPQDIFLNNSTEEINAALGFSGKYRAFGRSTFTVQFIPNLTNGLRPNVGIGYDLEAGGHVFQMYFVTGSSLNEQYLLSSQNGVVGEGFRLGFNVNRVFSLGSNE</sequence>
<gene>
    <name evidence="3" type="ORF">QYS47_19680</name>
</gene>
<protein>
    <submittedName>
        <fullName evidence="3">DUF5777 family beta-barrel protein</fullName>
    </submittedName>
</protein>
<organism evidence="3">
    <name type="scientific">Marivirga arenosa</name>
    <dbReference type="NCBI Taxonomy" id="3059076"/>
    <lineage>
        <taxon>Bacteria</taxon>
        <taxon>Pseudomonadati</taxon>
        <taxon>Bacteroidota</taxon>
        <taxon>Cytophagia</taxon>
        <taxon>Cytophagales</taxon>
        <taxon>Marivirgaceae</taxon>
        <taxon>Marivirga</taxon>
    </lineage>
</organism>
<evidence type="ECO:0000313" key="3">
    <source>
        <dbReference type="EMBL" id="WKK79575.1"/>
    </source>
</evidence>
<dbReference type="Proteomes" id="UP001232019">
    <property type="component" value="Chromosome"/>
</dbReference>
<keyword evidence="1" id="KW-0732">Signal</keyword>
<dbReference type="AlphaFoldDB" id="A0AA49JA17"/>
<evidence type="ECO:0000259" key="2">
    <source>
        <dbReference type="Pfam" id="PF19089"/>
    </source>
</evidence>